<evidence type="ECO:0008006" key="3">
    <source>
        <dbReference type="Google" id="ProtNLM"/>
    </source>
</evidence>
<protein>
    <recommendedName>
        <fullName evidence="3">AAA+ ATPase domain-containing protein</fullName>
    </recommendedName>
</protein>
<dbReference type="Gene3D" id="3.40.50.300">
    <property type="entry name" value="P-loop containing nucleotide triphosphate hydrolases"/>
    <property type="match status" value="1"/>
</dbReference>
<dbReference type="STRING" id="1549748.WH95_18760"/>
<keyword evidence="2" id="KW-1185">Reference proteome</keyword>
<dbReference type="OrthoDB" id="9811073at2"/>
<dbReference type="GO" id="GO:0009360">
    <property type="term" value="C:DNA polymerase III complex"/>
    <property type="evidence" value="ECO:0007669"/>
    <property type="project" value="TreeGrafter"/>
</dbReference>
<evidence type="ECO:0000313" key="1">
    <source>
        <dbReference type="EMBL" id="KKJ75356.1"/>
    </source>
</evidence>
<dbReference type="PANTHER" id="PTHR11669:SF8">
    <property type="entry name" value="DNA POLYMERASE III SUBUNIT DELTA"/>
    <property type="match status" value="1"/>
</dbReference>
<sequence>MAKATRKKAQPEPDLIDHPRLTQNLVGHTNAEETLLRGFNSGKLPHAWMLTGPKGIGKATLAYRFARFLMNQINEGEGSSLFGDSTPPTTLDIGIDNPVAKRIAAGAHGDLVTLELSPDEKGKMRTTIPVDEVRKIVNFSHKTSIEGGWRIVIVDAVEEMNTNAANALLKVLEEPPEKTVLLLISHLPGQILQTIHSRCCHLPLTALNEDTVITLLKNKVPELSDGDVTQLAKLSEGSIGKALDLWKSGGLDLYREMISLLSTLPNLDMVKLYSFADKLSSSDPLAFKTGMELYLWWLARLTKTAGQGILPDLVIPEEQTLISALIERHGLAQWLGLWEKCSKNYARATRANLDKKQVVVTTLTELQSLAS</sequence>
<dbReference type="InterPro" id="IPR027417">
    <property type="entry name" value="P-loop_NTPase"/>
</dbReference>
<dbReference type="PANTHER" id="PTHR11669">
    <property type="entry name" value="REPLICATION FACTOR C / DNA POLYMERASE III GAMMA-TAU SUBUNIT"/>
    <property type="match status" value="1"/>
</dbReference>
<dbReference type="NCBIfam" id="NF005677">
    <property type="entry name" value="PRK07471.1"/>
    <property type="match status" value="1"/>
</dbReference>
<dbReference type="Pfam" id="PF13177">
    <property type="entry name" value="DNA_pol3_delta2"/>
    <property type="match status" value="1"/>
</dbReference>
<dbReference type="EMBL" id="LANI01000033">
    <property type="protein sequence ID" value="KKJ75356.1"/>
    <property type="molecule type" value="Genomic_DNA"/>
</dbReference>
<gene>
    <name evidence="1" type="ORF">WH95_18760</name>
</gene>
<organism evidence="1 2">
    <name type="scientific">Kiloniella litopenaei</name>
    <dbReference type="NCBI Taxonomy" id="1549748"/>
    <lineage>
        <taxon>Bacteria</taxon>
        <taxon>Pseudomonadati</taxon>
        <taxon>Pseudomonadota</taxon>
        <taxon>Alphaproteobacteria</taxon>
        <taxon>Rhodospirillales</taxon>
        <taxon>Kiloniellaceae</taxon>
        <taxon>Kiloniella</taxon>
    </lineage>
</organism>
<accession>A0A0M2R145</accession>
<dbReference type="RefSeq" id="WP_046509934.1">
    <property type="nucleotide sequence ID" value="NZ_LANI01000033.1"/>
</dbReference>
<reference evidence="1 2" key="1">
    <citation type="submission" date="2015-03" db="EMBL/GenBank/DDBJ databases">
        <title>Genome sequence of Kiloniella sp. P1-1, isolated from the gut microflora of Pacific white shrimp, Penaeus vannamei.</title>
        <authorList>
            <person name="Shao Z."/>
            <person name="Wang L."/>
            <person name="Li X."/>
        </authorList>
    </citation>
    <scope>NUCLEOTIDE SEQUENCE [LARGE SCALE GENOMIC DNA]</scope>
    <source>
        <strain evidence="1 2">P1-1</strain>
    </source>
</reference>
<dbReference type="Proteomes" id="UP000034491">
    <property type="component" value="Unassembled WGS sequence"/>
</dbReference>
<dbReference type="PATRIC" id="fig|1549748.8.peg.3030"/>
<dbReference type="InterPro" id="IPR050238">
    <property type="entry name" value="DNA_Rep/Repair_Clamp_Loader"/>
</dbReference>
<dbReference type="AlphaFoldDB" id="A0A0M2R145"/>
<dbReference type="SUPFAM" id="SSF52540">
    <property type="entry name" value="P-loop containing nucleoside triphosphate hydrolases"/>
    <property type="match status" value="1"/>
</dbReference>
<name>A0A0M2R145_9PROT</name>
<dbReference type="GO" id="GO:0006261">
    <property type="term" value="P:DNA-templated DNA replication"/>
    <property type="evidence" value="ECO:0007669"/>
    <property type="project" value="TreeGrafter"/>
</dbReference>
<proteinExistence type="predicted"/>
<comment type="caution">
    <text evidence="1">The sequence shown here is derived from an EMBL/GenBank/DDBJ whole genome shotgun (WGS) entry which is preliminary data.</text>
</comment>
<evidence type="ECO:0000313" key="2">
    <source>
        <dbReference type="Proteomes" id="UP000034491"/>
    </source>
</evidence>